<name>A0A2U1FSD1_9PORP</name>
<dbReference type="RefSeq" id="WP_116678273.1">
    <property type="nucleotide sequence ID" value="NZ_QEKY01000001.1"/>
</dbReference>
<gene>
    <name evidence="1" type="ORF">C7382_1015</name>
</gene>
<dbReference type="GeneID" id="94549719"/>
<reference evidence="1 2" key="1">
    <citation type="submission" date="2018-04" db="EMBL/GenBank/DDBJ databases">
        <title>Genomic Encyclopedia of Type Strains, Phase IV (KMG-IV): sequencing the most valuable type-strain genomes for metagenomic binning, comparative biology and taxonomic classification.</title>
        <authorList>
            <person name="Goeker M."/>
        </authorList>
    </citation>
    <scope>NUCLEOTIDE SEQUENCE [LARGE SCALE GENOMIC DNA]</scope>
    <source>
        <strain evidence="1 2">DSM 28520</strain>
    </source>
</reference>
<dbReference type="OrthoDB" id="1014100at2"/>
<proteinExistence type="predicted"/>
<keyword evidence="2" id="KW-1185">Reference proteome</keyword>
<evidence type="ECO:0000313" key="2">
    <source>
        <dbReference type="Proteomes" id="UP000245462"/>
    </source>
</evidence>
<sequence>MNAYNELKRRRDNCNREAETHRRNIIRRVEHVRNNYGDIIFEEVEEHLLYPGSLGNKILRLIVGRKQVPSAKLLTPTGRPTLHLMEQLTDFGRPLLVAAVLGFFKNRITRRFRKRR</sequence>
<comment type="caution">
    <text evidence="1">The sequence shown here is derived from an EMBL/GenBank/DDBJ whole genome shotgun (WGS) entry which is preliminary data.</text>
</comment>
<organism evidence="1 2">
    <name type="scientific">Porphyromonas loveana</name>
    <dbReference type="NCBI Taxonomy" id="1884669"/>
    <lineage>
        <taxon>Bacteria</taxon>
        <taxon>Pseudomonadati</taxon>
        <taxon>Bacteroidota</taxon>
        <taxon>Bacteroidia</taxon>
        <taxon>Bacteroidales</taxon>
        <taxon>Porphyromonadaceae</taxon>
        <taxon>Porphyromonas</taxon>
    </lineage>
</organism>
<evidence type="ECO:0000313" key="1">
    <source>
        <dbReference type="EMBL" id="PVZ15079.1"/>
    </source>
</evidence>
<dbReference type="AlphaFoldDB" id="A0A2U1FSD1"/>
<protein>
    <submittedName>
        <fullName evidence="1">Uncharacterized protein</fullName>
    </submittedName>
</protein>
<dbReference type="EMBL" id="QEKY01000001">
    <property type="protein sequence ID" value="PVZ15079.1"/>
    <property type="molecule type" value="Genomic_DNA"/>
</dbReference>
<accession>A0A2U1FSD1</accession>
<dbReference type="Proteomes" id="UP000245462">
    <property type="component" value="Unassembled WGS sequence"/>
</dbReference>